<sequence>MKPLALGDMARSHALKQNSSKLKRQLTSLQQELISGRVNDQLRHTGGDAALLSSLRQSLSVSAINKANSTVVSTFLNGQQEVLTRISDIVQDRAGYLIRPELYPTDDQLPQAIERVRSALSDITTLLNTKIAGKSIFAGSKSDTPALRDVDTMISAIVSTIPVGADYAAIDQIISDWFAPGGGFEVNDYLGSPEKTGAIPLGNGYNLRLELTADDSAIRSILAELAKGAVLKQGLLATEPAQQRELLQNIGSNLLSAASAFRNTQENIGLKQAYTENARSEAQAQHATSEMALNSLLAVDEYDVASRLQDAMARLDKIYLLTARLSRLSLSEYL</sequence>
<gene>
    <name evidence="1" type="ORF">PUT78_03705</name>
</gene>
<reference evidence="1" key="1">
    <citation type="submission" date="2023-02" db="EMBL/GenBank/DDBJ databases">
        <title>Description of Roseinatronobacter alkalisoli sp. nov., an alkaliphilic bacerium isolated from soda soil.</title>
        <authorList>
            <person name="Wei W."/>
        </authorList>
    </citation>
    <scope>NUCLEOTIDE SEQUENCE</scope>
    <source>
        <strain evidence="1">HJB301</strain>
    </source>
</reference>
<protein>
    <recommendedName>
        <fullName evidence="3">Flagellin</fullName>
    </recommendedName>
</protein>
<evidence type="ECO:0000313" key="1">
    <source>
        <dbReference type="EMBL" id="MDD7970196.1"/>
    </source>
</evidence>
<organism evidence="1 2">
    <name type="scientific">Roseinatronobacter alkalisoli</name>
    <dbReference type="NCBI Taxonomy" id="3028235"/>
    <lineage>
        <taxon>Bacteria</taxon>
        <taxon>Pseudomonadati</taxon>
        <taxon>Pseudomonadota</taxon>
        <taxon>Alphaproteobacteria</taxon>
        <taxon>Rhodobacterales</taxon>
        <taxon>Paracoccaceae</taxon>
        <taxon>Roseinatronobacter</taxon>
    </lineage>
</organism>
<evidence type="ECO:0000313" key="2">
    <source>
        <dbReference type="Proteomes" id="UP001431784"/>
    </source>
</evidence>
<dbReference type="SUPFAM" id="SSF64518">
    <property type="entry name" value="Phase 1 flagellin"/>
    <property type="match status" value="1"/>
</dbReference>
<keyword evidence="2" id="KW-1185">Reference proteome</keyword>
<evidence type="ECO:0008006" key="3">
    <source>
        <dbReference type="Google" id="ProtNLM"/>
    </source>
</evidence>
<dbReference type="EMBL" id="JAQZSM010000002">
    <property type="protein sequence ID" value="MDD7970196.1"/>
    <property type="molecule type" value="Genomic_DNA"/>
</dbReference>
<dbReference type="Proteomes" id="UP001431784">
    <property type="component" value="Unassembled WGS sequence"/>
</dbReference>
<name>A0ABT5T4Z9_9RHOB</name>
<dbReference type="RefSeq" id="WP_274350764.1">
    <property type="nucleotide sequence ID" value="NZ_JAQZSM010000002.1"/>
</dbReference>
<proteinExistence type="predicted"/>
<comment type="caution">
    <text evidence="1">The sequence shown here is derived from an EMBL/GenBank/DDBJ whole genome shotgun (WGS) entry which is preliminary data.</text>
</comment>
<accession>A0ABT5T4Z9</accession>